<dbReference type="HOGENOM" id="CLU_2395803_0_0_11"/>
<evidence type="ECO:0000313" key="8">
    <source>
        <dbReference type="Proteomes" id="UP000027178"/>
    </source>
</evidence>
<dbReference type="PATRIC" id="fig|1348663.4.peg.631"/>
<dbReference type="RefSeq" id="WP_051652683.1">
    <property type="nucleotide sequence ID" value="NZ_KK853997.1"/>
</dbReference>
<reference evidence="7 8" key="1">
    <citation type="submission" date="2014-05" db="EMBL/GenBank/DDBJ databases">
        <title>Draft Genome Sequence of Kitasatospora cheerisanensis KCTC 2395.</title>
        <authorList>
            <person name="Nam D.H."/>
        </authorList>
    </citation>
    <scope>NUCLEOTIDE SEQUENCE [LARGE SCALE GENOMIC DNA]</scope>
    <source>
        <strain evidence="7 8">KCTC 2395</strain>
    </source>
</reference>
<dbReference type="Proteomes" id="UP000027178">
    <property type="component" value="Unassembled WGS sequence"/>
</dbReference>
<comment type="subcellular location">
    <subcellularLocation>
        <location evidence="1">Cell membrane</location>
        <topology evidence="1">Multi-pass membrane protein</topology>
    </subcellularLocation>
</comment>
<keyword evidence="5 6" id="KW-0472">Membrane</keyword>
<dbReference type="AlphaFoldDB" id="A0A066Z195"/>
<protein>
    <submittedName>
        <fullName evidence="7">Uncharacterized protein</fullName>
    </submittedName>
</protein>
<organism evidence="7 8">
    <name type="scientific">Kitasatospora cheerisanensis KCTC 2395</name>
    <dbReference type="NCBI Taxonomy" id="1348663"/>
    <lineage>
        <taxon>Bacteria</taxon>
        <taxon>Bacillati</taxon>
        <taxon>Actinomycetota</taxon>
        <taxon>Actinomycetes</taxon>
        <taxon>Kitasatosporales</taxon>
        <taxon>Streptomycetaceae</taxon>
        <taxon>Kitasatospora</taxon>
    </lineage>
</organism>
<evidence type="ECO:0000256" key="2">
    <source>
        <dbReference type="ARBA" id="ARBA00022475"/>
    </source>
</evidence>
<dbReference type="EMBL" id="JNBY01000028">
    <property type="protein sequence ID" value="KDN87553.1"/>
    <property type="molecule type" value="Genomic_DNA"/>
</dbReference>
<evidence type="ECO:0000313" key="7">
    <source>
        <dbReference type="EMBL" id="KDN87553.1"/>
    </source>
</evidence>
<evidence type="ECO:0000256" key="1">
    <source>
        <dbReference type="ARBA" id="ARBA00004651"/>
    </source>
</evidence>
<dbReference type="eggNOG" id="ENOG502ZDQF">
    <property type="taxonomic scope" value="Bacteria"/>
</dbReference>
<gene>
    <name evidence="7" type="ORF">KCH_06630</name>
</gene>
<dbReference type="GO" id="GO:0015075">
    <property type="term" value="F:monoatomic ion transmembrane transporter activity"/>
    <property type="evidence" value="ECO:0007669"/>
    <property type="project" value="InterPro"/>
</dbReference>
<comment type="caution">
    <text evidence="7">The sequence shown here is derived from an EMBL/GenBank/DDBJ whole genome shotgun (WGS) entry which is preliminary data.</text>
</comment>
<accession>A0A066Z195</accession>
<feature type="transmembrane region" description="Helical" evidence="6">
    <location>
        <begin position="60"/>
        <end position="80"/>
    </location>
</feature>
<name>A0A066Z195_9ACTN</name>
<dbReference type="InterPro" id="IPR007208">
    <property type="entry name" value="MrpF/PhaF-like"/>
</dbReference>
<proteinExistence type="predicted"/>
<keyword evidence="4 6" id="KW-1133">Transmembrane helix</keyword>
<keyword evidence="8" id="KW-1185">Reference proteome</keyword>
<dbReference type="GO" id="GO:0005886">
    <property type="term" value="C:plasma membrane"/>
    <property type="evidence" value="ECO:0007669"/>
    <property type="project" value="UniProtKB-SubCell"/>
</dbReference>
<evidence type="ECO:0000256" key="6">
    <source>
        <dbReference type="SAM" id="Phobius"/>
    </source>
</evidence>
<evidence type="ECO:0000256" key="3">
    <source>
        <dbReference type="ARBA" id="ARBA00022692"/>
    </source>
</evidence>
<dbReference type="Pfam" id="PF04066">
    <property type="entry name" value="MrpF_PhaF"/>
    <property type="match status" value="1"/>
</dbReference>
<sequence>MNAWLAAAAVDTAVLAPCLWRCALGPPEERLAAVALAGPVVTVLFLLLSQGLSRPSYGDLALVLAVLAPAGTLVFTRLLAGEPHGDAADEGTG</sequence>
<evidence type="ECO:0000256" key="5">
    <source>
        <dbReference type="ARBA" id="ARBA00023136"/>
    </source>
</evidence>
<feature type="transmembrane region" description="Helical" evidence="6">
    <location>
        <begin position="31"/>
        <end position="48"/>
    </location>
</feature>
<keyword evidence="3 6" id="KW-0812">Transmembrane</keyword>
<keyword evidence="2" id="KW-1003">Cell membrane</keyword>
<evidence type="ECO:0000256" key="4">
    <source>
        <dbReference type="ARBA" id="ARBA00022989"/>
    </source>
</evidence>